<dbReference type="Pfam" id="PF09084">
    <property type="entry name" value="NMT1"/>
    <property type="match status" value="1"/>
</dbReference>
<dbReference type="NCBIfam" id="TIGR01728">
    <property type="entry name" value="SsuA_fam"/>
    <property type="match status" value="1"/>
</dbReference>
<keyword evidence="4" id="KW-0732">Signal</keyword>
<evidence type="ECO:0000256" key="3">
    <source>
        <dbReference type="ARBA" id="ARBA00022448"/>
    </source>
</evidence>
<evidence type="ECO:0000256" key="4">
    <source>
        <dbReference type="ARBA" id="ARBA00022729"/>
    </source>
</evidence>
<evidence type="ECO:0000256" key="2">
    <source>
        <dbReference type="ARBA" id="ARBA00010742"/>
    </source>
</evidence>
<dbReference type="PANTHER" id="PTHR30024">
    <property type="entry name" value="ALIPHATIC SULFONATES-BINDING PROTEIN-RELATED"/>
    <property type="match status" value="1"/>
</dbReference>
<feature type="domain" description="Solute-binding protein family 3/N-terminal" evidence="5">
    <location>
        <begin position="31"/>
        <end position="254"/>
    </location>
</feature>
<protein>
    <submittedName>
        <fullName evidence="6">Aliphatic sulfonate ABC transporter substrate-binding protein</fullName>
    </submittedName>
</protein>
<comment type="similarity">
    <text evidence="2">Belongs to the bacterial solute-binding protein SsuA/TauA family.</text>
</comment>
<evidence type="ECO:0000313" key="7">
    <source>
        <dbReference type="Proteomes" id="UP001243009"/>
    </source>
</evidence>
<dbReference type="Proteomes" id="UP001243009">
    <property type="component" value="Unassembled WGS sequence"/>
</dbReference>
<keyword evidence="7" id="KW-1185">Reference proteome</keyword>
<dbReference type="Gene3D" id="3.40.190.10">
    <property type="entry name" value="Periplasmic binding protein-like II"/>
    <property type="match status" value="2"/>
</dbReference>
<reference evidence="6 7" key="1">
    <citation type="submission" date="2023-08" db="EMBL/GenBank/DDBJ databases">
        <title>The draft genome sequence of Paracraurococcus sp. LOR1-02.</title>
        <authorList>
            <person name="Kingkaew E."/>
            <person name="Tanasupawat S."/>
        </authorList>
    </citation>
    <scope>NUCLEOTIDE SEQUENCE [LARGE SCALE GENOMIC DNA]</scope>
    <source>
        <strain evidence="6 7">LOR1-02</strain>
    </source>
</reference>
<evidence type="ECO:0000256" key="1">
    <source>
        <dbReference type="ARBA" id="ARBA00004418"/>
    </source>
</evidence>
<name>A0ABT9E3T7_9PROT</name>
<dbReference type="InterPro" id="IPR001638">
    <property type="entry name" value="Solute-binding_3/MltF_N"/>
</dbReference>
<gene>
    <name evidence="6" type="ORF">Q7A36_20935</name>
</gene>
<dbReference type="PANTHER" id="PTHR30024:SF42">
    <property type="entry name" value="ALIPHATIC SULFONATES-BINDING PROTEIN-RELATED"/>
    <property type="match status" value="1"/>
</dbReference>
<evidence type="ECO:0000313" key="6">
    <source>
        <dbReference type="EMBL" id="MDO9710829.1"/>
    </source>
</evidence>
<dbReference type="InterPro" id="IPR015168">
    <property type="entry name" value="SsuA/THI5"/>
</dbReference>
<accession>A0ABT9E3T7</accession>
<comment type="subcellular location">
    <subcellularLocation>
        <location evidence="1">Periplasm</location>
    </subcellularLocation>
</comment>
<comment type="caution">
    <text evidence="6">The sequence shown here is derived from an EMBL/GenBank/DDBJ whole genome shotgun (WGS) entry which is preliminary data.</text>
</comment>
<dbReference type="RefSeq" id="WP_305105687.1">
    <property type="nucleotide sequence ID" value="NZ_JAUTWS010000021.1"/>
</dbReference>
<dbReference type="SUPFAM" id="SSF53850">
    <property type="entry name" value="Periplasmic binding protein-like II"/>
    <property type="match status" value="1"/>
</dbReference>
<proteinExistence type="inferred from homology"/>
<organism evidence="6 7">
    <name type="scientific">Paracraurococcus lichenis</name>
    <dbReference type="NCBI Taxonomy" id="3064888"/>
    <lineage>
        <taxon>Bacteria</taxon>
        <taxon>Pseudomonadati</taxon>
        <taxon>Pseudomonadota</taxon>
        <taxon>Alphaproteobacteria</taxon>
        <taxon>Acetobacterales</taxon>
        <taxon>Roseomonadaceae</taxon>
        <taxon>Paracraurococcus</taxon>
    </lineage>
</organism>
<dbReference type="EMBL" id="JAUTWS010000021">
    <property type="protein sequence ID" value="MDO9710829.1"/>
    <property type="molecule type" value="Genomic_DNA"/>
</dbReference>
<keyword evidence="3" id="KW-0813">Transport</keyword>
<dbReference type="SMART" id="SM00062">
    <property type="entry name" value="PBPb"/>
    <property type="match status" value="1"/>
</dbReference>
<sequence>MSILPQAPRRALLALAAGAPFIRTARAEARQFRIGFQKSGPLLSARQNGDFERALAPQGIAVSWVEFPYGPPLLEALNVGSIDFGAVGDAPPIFAQAARAKLLYVAATPSRGASQAILVPQDSPLQSVQDLKGRKLAFARGSSAHSLAVGAVEKAGLAWRDIQPVELPPADAGAAFARGNVDAWSIWDPFYALTEIQRNARVLVAGDAVEPQSSYFLANRGFTEANPRLVAEAVDLLAGVGRWSAAHQEEVARLASEATGLPIEATRRATGRTAFDVVPLSDAIVAQQQRVADRFHRLGLIPRAVTVRDIVWQKPAA</sequence>
<evidence type="ECO:0000259" key="5">
    <source>
        <dbReference type="SMART" id="SM00062"/>
    </source>
</evidence>
<dbReference type="InterPro" id="IPR010067">
    <property type="entry name" value="ABC_SsuA_sub-bd"/>
</dbReference>